<accession>I2C661</accession>
<dbReference type="HOGENOM" id="CLU_2969435_0_0_9"/>
<name>I2C661_BACAY</name>
<dbReference type="EMBL" id="CP003332">
    <property type="protein sequence ID" value="AFJ62135.1"/>
    <property type="molecule type" value="Genomic_DNA"/>
</dbReference>
<evidence type="ECO:0000313" key="1">
    <source>
        <dbReference type="EMBL" id="AFJ62135.1"/>
    </source>
</evidence>
<proteinExistence type="predicted"/>
<dbReference type="Proteomes" id="UP000002878">
    <property type="component" value="Chromosome"/>
</dbReference>
<organism evidence="1 2">
    <name type="scientific">Bacillus amyloliquefaciens (strain Y2)</name>
    <name type="common">Bacillus amyloliquefaciens subsp. plantarum (strain B9601-Y2)</name>
    <dbReference type="NCBI Taxonomy" id="1155777"/>
    <lineage>
        <taxon>Bacteria</taxon>
        <taxon>Bacillati</taxon>
        <taxon>Bacillota</taxon>
        <taxon>Bacilli</taxon>
        <taxon>Bacillales</taxon>
        <taxon>Bacillaceae</taxon>
        <taxon>Bacillus</taxon>
        <taxon>Bacillus amyloliquefaciens group</taxon>
    </lineage>
</organism>
<evidence type="ECO:0000313" key="2">
    <source>
        <dbReference type="Proteomes" id="UP000002878"/>
    </source>
</evidence>
<dbReference type="KEGG" id="bqy:MUS_2176"/>
<protein>
    <submittedName>
        <fullName evidence="1">Uncharacterized protein</fullName>
    </submittedName>
</protein>
<sequence length="58" mass="7363">MCIMVNVPFWRKKRRPLLHYIDWLSSEFFRDSEMDQRGFLLYKYVFFFLSFISCKRNR</sequence>
<dbReference type="PATRIC" id="fig|1126211.3.peg.2089"/>
<dbReference type="AlphaFoldDB" id="I2C661"/>
<reference evidence="1 2" key="1">
    <citation type="journal article" date="2012" name="J. Biotechnol.">
        <title>Genome sequence of the plant growth promoting strain Bacillus amyloliquefaciens subsp. plantarum B9601-Y2 and expression of mersacidin and other secondary metabolites.</title>
        <authorList>
            <person name="He P."/>
            <person name="Hao K."/>
            <person name="Blom J."/>
            <person name="Ruckert C."/>
            <person name="Vater J."/>
            <person name="Mao Z."/>
            <person name="Wu Y."/>
            <person name="Hou M."/>
            <person name="He P."/>
            <person name="He Y."/>
            <person name="Borriss R."/>
        </authorList>
    </citation>
    <scope>NUCLEOTIDE SEQUENCE [LARGE SCALE GENOMIC DNA]</scope>
    <source>
        <strain evidence="1">Y2</strain>
    </source>
</reference>
<gene>
    <name evidence="1" type="ORF">MUS_2176</name>
</gene>